<evidence type="ECO:0000259" key="18">
    <source>
        <dbReference type="PROSITE" id="PS50222"/>
    </source>
</evidence>
<dbReference type="FunFam" id="3.30.200.20:FF:000315">
    <property type="entry name" value="Calcium-dependent protein kinase 3"/>
    <property type="match status" value="1"/>
</dbReference>
<feature type="region of interest" description="Disordered" evidence="16">
    <location>
        <begin position="755"/>
        <end position="792"/>
    </location>
</feature>
<keyword evidence="4" id="KW-0808">Transferase</keyword>
<feature type="region of interest" description="Disordered" evidence="16">
    <location>
        <begin position="650"/>
        <end position="701"/>
    </location>
</feature>
<dbReference type="GO" id="GO:0005524">
    <property type="term" value="F:ATP binding"/>
    <property type="evidence" value="ECO:0007669"/>
    <property type="project" value="UniProtKB-UniRule"/>
</dbReference>
<evidence type="ECO:0000313" key="19">
    <source>
        <dbReference type="EMBL" id="GFH58673.1"/>
    </source>
</evidence>
<evidence type="ECO:0000256" key="2">
    <source>
        <dbReference type="ARBA" id="ARBA00012513"/>
    </source>
</evidence>
<keyword evidence="7 14" id="KW-0547">Nucleotide-binding</keyword>
<dbReference type="InterPro" id="IPR002048">
    <property type="entry name" value="EF_hand_dom"/>
</dbReference>
<keyword evidence="15" id="KW-0175">Coiled coil</keyword>
<sequence>MGKCMSKDATVGASTTKSVSKADSKLGNPTAPESNVPIAQGKVGRDESQSASERRANYRPGYSSGASTPPQDDASEQLDLSSHINNMTESLDVSKSRHLKHSSSILGIDKMINEQKTKSLTEKIVHMEVPFGKPIEEVYEGVHDGPVLGSGISGLVRLCVHKKTGNKYAVKCLDLSLLETEESLEQLRDEIAIMCQLDHPNIVRLEEVYESQTEIYLVQELCTGGELFDRLDEQPDYHYTESQCAKLVKQMLCSVRYIHSKGIIHRDLKLENFLFSSTHQNSELKMIDFGLSKHFKYGEVQHEAVGTPYTVAPEVIHGSYDERCDVWAIGVITYLLLSGDPPFGGCGGPESLMEVRSNILAGRFQFSPEDIWGNVSQDAKNFICKLLVTDPMRRVTARQCQLQSWLQKWANKDKKEADNYLNKDVVKALVNFKEYSDMRKLLCEVLSFTLLPEQITDLRKEFAKLDVDGSGEISLKGLKQVLMSGAGSGSLGALSEEEVEDIFNAMRVNKTETRIHWHEFIAAGLSQCKVDERNLRLAFDRLDSDHKGYVTFENIMDMMGYNGSSSEDEMRAMWATSMKACKCSGSHITYEGFLLLMKGQTWQAKDGSPRNTMPIAPQIPAASILQPLPELSEVTPGPMLGKLGVLHEMSDSNETDDDEPHTPTGGFLNMPITSNTPMWGSSSFDDGDDEPPTMDDDDDEDDMMDERISAAADQQMANISNSLTPPQSPVRSPKDFVTPVTGRFSVSPTNFKLSDDLPQLPLTGTSTVRRGRSKSMDDQDHMSPPPPQHAEGDAHFADAVIPDIRRAMLLPEHGSSRKMSADDELKKSLNVNRNLYRAHRQMRLAVLEASKRFEEEQMRRTTLEVLKSHQPDSRHYGAGLVMKRGKKKEVSSGEIRKLMMRRINEQKEQVEIAARKGGRGRQRRKKTVSDMSAMMSAISEPSLSVPSGEEKSADPTKDEPELNLHDIIKPEPTVLGVFRKSTDPFAQMGQNLSKVLGGIPENSHKVARHSSIDESSNTNLTSTFDNPQRSALKISTSDGELNTTGTM</sequence>
<comment type="catalytic activity">
    <reaction evidence="12">
        <text>L-threonyl-[protein] + ATP = O-phospho-L-threonyl-[protein] + ADP + H(+)</text>
        <dbReference type="Rhea" id="RHEA:46608"/>
        <dbReference type="Rhea" id="RHEA-COMP:11060"/>
        <dbReference type="Rhea" id="RHEA-COMP:11605"/>
        <dbReference type="ChEBI" id="CHEBI:15378"/>
        <dbReference type="ChEBI" id="CHEBI:30013"/>
        <dbReference type="ChEBI" id="CHEBI:30616"/>
        <dbReference type="ChEBI" id="CHEBI:61977"/>
        <dbReference type="ChEBI" id="CHEBI:456216"/>
        <dbReference type="EC" id="2.7.11.1"/>
    </reaction>
</comment>
<dbReference type="FunFam" id="1.10.510.10:FF:000571">
    <property type="entry name" value="Maternal embryonic leucine zipper kinase"/>
    <property type="match status" value="1"/>
</dbReference>
<feature type="compositionally biased region" description="Basic and acidic residues" evidence="16">
    <location>
        <begin position="948"/>
        <end position="960"/>
    </location>
</feature>
<keyword evidence="20" id="KW-1185">Reference proteome</keyword>
<reference evidence="19 20" key="1">
    <citation type="journal article" date="2021" name="Sci. Rep.">
        <title>The genome of the diatom Chaetoceros tenuissimus carries an ancient integrated fragment of an extant virus.</title>
        <authorList>
            <person name="Hongo Y."/>
            <person name="Kimura K."/>
            <person name="Takaki Y."/>
            <person name="Yoshida Y."/>
            <person name="Baba S."/>
            <person name="Kobayashi G."/>
            <person name="Nagasaki K."/>
            <person name="Hano T."/>
            <person name="Tomaru Y."/>
        </authorList>
    </citation>
    <scope>NUCLEOTIDE SEQUENCE [LARGE SCALE GENOMIC DNA]</scope>
    <source>
        <strain evidence="19 20">NIES-3715</strain>
    </source>
</reference>
<feature type="compositionally biased region" description="Basic and acidic residues" evidence="16">
    <location>
        <begin position="43"/>
        <end position="56"/>
    </location>
</feature>
<keyword evidence="3" id="KW-0723">Serine/threonine-protein kinase</keyword>
<dbReference type="InterPro" id="IPR011009">
    <property type="entry name" value="Kinase-like_dom_sf"/>
</dbReference>
<evidence type="ECO:0000256" key="15">
    <source>
        <dbReference type="SAM" id="Coils"/>
    </source>
</evidence>
<evidence type="ECO:0000256" key="4">
    <source>
        <dbReference type="ARBA" id="ARBA00022679"/>
    </source>
</evidence>
<keyword evidence="8" id="KW-0418">Kinase</keyword>
<comment type="caution">
    <text evidence="19">The sequence shown here is derived from an EMBL/GenBank/DDBJ whole genome shotgun (WGS) entry which is preliminary data.</text>
</comment>
<protein>
    <recommendedName>
        <fullName evidence="2">non-specific serine/threonine protein kinase</fullName>
        <ecNumber evidence="2">2.7.11.1</ecNumber>
    </recommendedName>
</protein>
<dbReference type="Gene3D" id="3.30.200.20">
    <property type="entry name" value="Phosphorylase Kinase, domain 1"/>
    <property type="match status" value="1"/>
</dbReference>
<feature type="region of interest" description="Disordered" evidence="16">
    <location>
        <begin position="936"/>
        <end position="960"/>
    </location>
</feature>
<feature type="compositionally biased region" description="Polar residues" evidence="16">
    <location>
        <begin position="12"/>
        <end position="21"/>
    </location>
</feature>
<evidence type="ECO:0000256" key="12">
    <source>
        <dbReference type="ARBA" id="ARBA00047899"/>
    </source>
</evidence>
<evidence type="ECO:0000256" key="14">
    <source>
        <dbReference type="PROSITE-ProRule" id="PRU10141"/>
    </source>
</evidence>
<dbReference type="Gene3D" id="1.10.238.10">
    <property type="entry name" value="EF-hand"/>
    <property type="match status" value="2"/>
</dbReference>
<comment type="similarity">
    <text evidence="11">Belongs to the protein kinase superfamily. Ser/Thr protein kinase family. CDPK subfamily.</text>
</comment>
<dbReference type="FunFam" id="1.10.238.10:FF:000788">
    <property type="entry name" value="Predicted protein"/>
    <property type="match status" value="1"/>
</dbReference>
<keyword evidence="9" id="KW-0106">Calcium</keyword>
<evidence type="ECO:0000256" key="1">
    <source>
        <dbReference type="ARBA" id="ARBA00001946"/>
    </source>
</evidence>
<feature type="domain" description="EF-hand" evidence="18">
    <location>
        <begin position="453"/>
        <end position="488"/>
    </location>
</feature>
<gene>
    <name evidence="19" type="ORF">CTEN210_15149</name>
</gene>
<proteinExistence type="inferred from homology"/>
<evidence type="ECO:0000256" key="13">
    <source>
        <dbReference type="ARBA" id="ARBA00048679"/>
    </source>
</evidence>
<dbReference type="GO" id="GO:0004674">
    <property type="term" value="F:protein serine/threonine kinase activity"/>
    <property type="evidence" value="ECO:0007669"/>
    <property type="project" value="UniProtKB-KW"/>
</dbReference>
<dbReference type="InterPro" id="IPR017441">
    <property type="entry name" value="Protein_kinase_ATP_BS"/>
</dbReference>
<evidence type="ECO:0000256" key="3">
    <source>
        <dbReference type="ARBA" id="ARBA00022527"/>
    </source>
</evidence>
<dbReference type="SMART" id="SM00220">
    <property type="entry name" value="S_TKc"/>
    <property type="match status" value="1"/>
</dbReference>
<evidence type="ECO:0000256" key="5">
    <source>
        <dbReference type="ARBA" id="ARBA00022723"/>
    </source>
</evidence>
<feature type="coiled-coil region" evidence="15">
    <location>
        <begin position="170"/>
        <end position="197"/>
    </location>
</feature>
<name>A0AAD3D6F9_9STRA</name>
<evidence type="ECO:0000256" key="6">
    <source>
        <dbReference type="ARBA" id="ARBA00022737"/>
    </source>
</evidence>
<evidence type="ECO:0000256" key="7">
    <source>
        <dbReference type="ARBA" id="ARBA00022741"/>
    </source>
</evidence>
<dbReference type="GO" id="GO:0005509">
    <property type="term" value="F:calcium ion binding"/>
    <property type="evidence" value="ECO:0007669"/>
    <property type="project" value="InterPro"/>
</dbReference>
<feature type="binding site" evidence="14">
    <location>
        <position position="171"/>
    </location>
    <ligand>
        <name>ATP</name>
        <dbReference type="ChEBI" id="CHEBI:30616"/>
    </ligand>
</feature>
<feature type="domain" description="EF-hand" evidence="18">
    <location>
        <begin position="530"/>
        <end position="565"/>
    </location>
</feature>
<dbReference type="PROSITE" id="PS50011">
    <property type="entry name" value="PROTEIN_KINASE_DOM"/>
    <property type="match status" value="1"/>
</dbReference>
<dbReference type="InterPro" id="IPR011992">
    <property type="entry name" value="EF-hand-dom_pair"/>
</dbReference>
<dbReference type="PROSITE" id="PS00107">
    <property type="entry name" value="PROTEIN_KINASE_ATP"/>
    <property type="match status" value="1"/>
</dbReference>
<accession>A0AAD3D6F9</accession>
<feature type="compositionally biased region" description="Polar residues" evidence="16">
    <location>
        <begin position="671"/>
        <end position="684"/>
    </location>
</feature>
<dbReference type="InterPro" id="IPR000719">
    <property type="entry name" value="Prot_kinase_dom"/>
</dbReference>
<dbReference type="CDD" id="cd05117">
    <property type="entry name" value="STKc_CAMK"/>
    <property type="match status" value="1"/>
</dbReference>
<feature type="domain" description="Protein kinase" evidence="17">
    <location>
        <begin position="142"/>
        <end position="406"/>
    </location>
</feature>
<comment type="cofactor">
    <cofactor evidence="1">
        <name>Mg(2+)</name>
        <dbReference type="ChEBI" id="CHEBI:18420"/>
    </cofactor>
</comment>
<evidence type="ECO:0000256" key="8">
    <source>
        <dbReference type="ARBA" id="ARBA00022777"/>
    </source>
</evidence>
<dbReference type="AlphaFoldDB" id="A0AAD3D6F9"/>
<dbReference type="PROSITE" id="PS50222">
    <property type="entry name" value="EF_HAND_2"/>
    <property type="match status" value="2"/>
</dbReference>
<dbReference type="PANTHER" id="PTHR24349">
    <property type="entry name" value="SERINE/THREONINE-PROTEIN KINASE"/>
    <property type="match status" value="1"/>
</dbReference>
<dbReference type="SUPFAM" id="SSF56112">
    <property type="entry name" value="Protein kinase-like (PK-like)"/>
    <property type="match status" value="1"/>
</dbReference>
<dbReference type="Proteomes" id="UP001054902">
    <property type="component" value="Unassembled WGS sequence"/>
</dbReference>
<feature type="region of interest" description="Disordered" evidence="16">
    <location>
        <begin position="1"/>
        <end position="76"/>
    </location>
</feature>
<keyword evidence="5" id="KW-0479">Metal-binding</keyword>
<evidence type="ECO:0000256" key="9">
    <source>
        <dbReference type="ARBA" id="ARBA00022837"/>
    </source>
</evidence>
<dbReference type="EMBL" id="BLLK01000062">
    <property type="protein sequence ID" value="GFH58673.1"/>
    <property type="molecule type" value="Genomic_DNA"/>
</dbReference>
<dbReference type="SUPFAM" id="SSF47473">
    <property type="entry name" value="EF-hand"/>
    <property type="match status" value="1"/>
</dbReference>
<evidence type="ECO:0000256" key="10">
    <source>
        <dbReference type="ARBA" id="ARBA00022840"/>
    </source>
</evidence>
<dbReference type="InterPro" id="IPR050205">
    <property type="entry name" value="CDPK_Ser/Thr_kinases"/>
</dbReference>
<dbReference type="PROSITE" id="PS00108">
    <property type="entry name" value="PROTEIN_KINASE_ST"/>
    <property type="match status" value="1"/>
</dbReference>
<keyword evidence="10 14" id="KW-0067">ATP-binding</keyword>
<evidence type="ECO:0000259" key="17">
    <source>
        <dbReference type="PROSITE" id="PS50011"/>
    </source>
</evidence>
<dbReference type="Pfam" id="PF00069">
    <property type="entry name" value="Pkinase"/>
    <property type="match status" value="1"/>
</dbReference>
<evidence type="ECO:0000256" key="16">
    <source>
        <dbReference type="SAM" id="MobiDB-lite"/>
    </source>
</evidence>
<feature type="region of interest" description="Disordered" evidence="16">
    <location>
        <begin position="1003"/>
        <end position="1028"/>
    </location>
</feature>
<evidence type="ECO:0000313" key="20">
    <source>
        <dbReference type="Proteomes" id="UP001054902"/>
    </source>
</evidence>
<comment type="catalytic activity">
    <reaction evidence="13">
        <text>L-seryl-[protein] + ATP = O-phospho-L-seryl-[protein] + ADP + H(+)</text>
        <dbReference type="Rhea" id="RHEA:17989"/>
        <dbReference type="Rhea" id="RHEA-COMP:9863"/>
        <dbReference type="Rhea" id="RHEA-COMP:11604"/>
        <dbReference type="ChEBI" id="CHEBI:15378"/>
        <dbReference type="ChEBI" id="CHEBI:29999"/>
        <dbReference type="ChEBI" id="CHEBI:30616"/>
        <dbReference type="ChEBI" id="CHEBI:83421"/>
        <dbReference type="ChEBI" id="CHEBI:456216"/>
        <dbReference type="EC" id="2.7.11.1"/>
    </reaction>
</comment>
<dbReference type="SMART" id="SM00054">
    <property type="entry name" value="EFh"/>
    <property type="match status" value="2"/>
</dbReference>
<dbReference type="EC" id="2.7.11.1" evidence="2"/>
<organism evidence="19 20">
    <name type="scientific">Chaetoceros tenuissimus</name>
    <dbReference type="NCBI Taxonomy" id="426638"/>
    <lineage>
        <taxon>Eukaryota</taxon>
        <taxon>Sar</taxon>
        <taxon>Stramenopiles</taxon>
        <taxon>Ochrophyta</taxon>
        <taxon>Bacillariophyta</taxon>
        <taxon>Coscinodiscophyceae</taxon>
        <taxon>Chaetocerotophycidae</taxon>
        <taxon>Chaetocerotales</taxon>
        <taxon>Chaetocerotaceae</taxon>
        <taxon>Chaetoceros</taxon>
    </lineage>
</organism>
<dbReference type="Gene3D" id="1.10.510.10">
    <property type="entry name" value="Transferase(Phosphotransferase) domain 1"/>
    <property type="match status" value="1"/>
</dbReference>
<feature type="compositionally biased region" description="Acidic residues" evidence="16">
    <location>
        <begin position="685"/>
        <end position="701"/>
    </location>
</feature>
<feature type="compositionally biased region" description="Polar residues" evidence="16">
    <location>
        <begin position="1013"/>
        <end position="1028"/>
    </location>
</feature>
<evidence type="ECO:0000256" key="11">
    <source>
        <dbReference type="ARBA" id="ARBA00024334"/>
    </source>
</evidence>
<dbReference type="InterPro" id="IPR008271">
    <property type="entry name" value="Ser/Thr_kinase_AS"/>
</dbReference>
<keyword evidence="6" id="KW-0677">Repeat</keyword>